<name>A0A0F7C1T4_BRELA</name>
<keyword evidence="1" id="KW-0175">Coiled coil</keyword>
<dbReference type="Pfam" id="PF14028">
    <property type="entry name" value="Lant_dehydr_C"/>
    <property type="match status" value="1"/>
</dbReference>
<proteinExistence type="predicted"/>
<gene>
    <name evidence="3" type="ORF">EX87_20840</name>
</gene>
<evidence type="ECO:0000256" key="1">
    <source>
        <dbReference type="SAM" id="Coils"/>
    </source>
</evidence>
<protein>
    <recommendedName>
        <fullName evidence="2">Thiopeptide-type bacteriocin biosynthesis domain-containing protein</fullName>
    </recommendedName>
</protein>
<reference evidence="3" key="1">
    <citation type="submission" date="2015-03" db="EMBL/GenBank/DDBJ databases">
        <title>MIGS Cultured Bacterial/Archaeal sample from Brevibacillus laterosporus.</title>
        <authorList>
            <person name="Zeng D."/>
            <person name="Zhu L."/>
            <person name="Dong G."/>
            <person name="Ye W."/>
            <person name="Ren D."/>
            <person name="Wu L."/>
            <person name="Xu J."/>
            <person name="Li G."/>
            <person name="Guo L."/>
        </authorList>
    </citation>
    <scope>NUCLEOTIDE SEQUENCE</scope>
    <source>
        <strain evidence="3">B9</strain>
        <plasmid evidence="3">unnamed2</plasmid>
    </source>
</reference>
<evidence type="ECO:0000259" key="2">
    <source>
        <dbReference type="Pfam" id="PF14028"/>
    </source>
</evidence>
<geneLocation type="plasmid" evidence="3">
    <name>unnamed2</name>
</geneLocation>
<organism evidence="3">
    <name type="scientific">Brevibacillus laterosporus</name>
    <name type="common">Bacillus laterosporus</name>
    <dbReference type="NCBI Taxonomy" id="1465"/>
    <lineage>
        <taxon>Bacteria</taxon>
        <taxon>Bacillati</taxon>
        <taxon>Bacillota</taxon>
        <taxon>Bacilli</taxon>
        <taxon>Bacillales</taxon>
        <taxon>Paenibacillaceae</taxon>
        <taxon>Brevibacillus</taxon>
    </lineage>
</organism>
<dbReference type="NCBIfam" id="TIGR03891">
    <property type="entry name" value="thiopep_ocin"/>
    <property type="match status" value="1"/>
</dbReference>
<dbReference type="InterPro" id="IPR023809">
    <property type="entry name" value="Thiopep_bacteriocin_synth_dom"/>
</dbReference>
<feature type="coiled-coil region" evidence="1">
    <location>
        <begin position="206"/>
        <end position="233"/>
    </location>
</feature>
<dbReference type="EMBL" id="CP011076">
    <property type="protein sequence ID" value="AKF96013.1"/>
    <property type="molecule type" value="Genomic_DNA"/>
</dbReference>
<dbReference type="RefSeq" id="WP_031415256.1">
    <property type="nucleotide sequence ID" value="NZ_CP011076.1"/>
</dbReference>
<evidence type="ECO:0000313" key="3">
    <source>
        <dbReference type="EMBL" id="AKF96013.1"/>
    </source>
</evidence>
<dbReference type="AlphaFoldDB" id="A0A0F7C1T4"/>
<sequence>MSKKWIYYSVYPGKEAYLDEVVMKIVGDTFRELTACQSVHRWFFIRYVDFEGYHVRLRFQVDDAVEDMYAEKLERRIYTLMDTILSGFAPQIRRLLPMGNNKNESERESAVRREEYEPEYEKYGGTLGVSLSEICFESSSRLALAGLEAERNEVIDRFHLALLIMGETAKQAKLSASEQKELWNRILHFWSGADYPEGVHYKESFQNAATKRIESLQRSLQNYKQNESIAEMMDDYRIHLKDVFEQIRGSKQIRLPASHFVFHYIHMMNNRLGIWPMEEAYLGALLAAVGKS</sequence>
<keyword evidence="3" id="KW-0614">Plasmid</keyword>
<feature type="domain" description="Thiopeptide-type bacteriocin biosynthesis" evidence="2">
    <location>
        <begin position="5"/>
        <end position="287"/>
    </location>
</feature>
<accession>A0A0F7C1T4</accession>